<dbReference type="RefSeq" id="WP_050692128.1">
    <property type="nucleotide sequence ID" value="NZ_CAWMMU010000102.1"/>
</dbReference>
<protein>
    <submittedName>
        <fullName evidence="1">Uncharacterized protein</fullName>
    </submittedName>
</protein>
<reference evidence="1 2" key="1">
    <citation type="submission" date="2015-03" db="EMBL/GenBank/DDBJ databases">
        <authorList>
            <consortium name="Pathogen Informatics"/>
            <person name="Murphy D."/>
        </authorList>
    </citation>
    <scope>NUCLEOTIDE SEQUENCE [LARGE SCALE GENOMIC DNA]</scope>
    <source>
        <strain evidence="2">type strain: CIP110230</strain>
    </source>
</reference>
<keyword evidence="2" id="KW-1185">Reference proteome</keyword>
<evidence type="ECO:0000313" key="1">
    <source>
        <dbReference type="EMBL" id="CRY69740.1"/>
    </source>
</evidence>
<dbReference type="EMBL" id="CWJL01000102">
    <property type="protein sequence ID" value="CRY69740.1"/>
    <property type="molecule type" value="Genomic_DNA"/>
</dbReference>
<organism evidence="1 2">
    <name type="scientific">Yersinia pekkanenii</name>
    <dbReference type="NCBI Taxonomy" id="1288385"/>
    <lineage>
        <taxon>Bacteria</taxon>
        <taxon>Pseudomonadati</taxon>
        <taxon>Pseudomonadota</taxon>
        <taxon>Gammaproteobacteria</taxon>
        <taxon>Enterobacterales</taxon>
        <taxon>Yersiniaceae</taxon>
        <taxon>Yersinia</taxon>
    </lineage>
</organism>
<name>A0ABM9TZF8_9GAMM</name>
<comment type="caution">
    <text evidence="1">The sequence shown here is derived from an EMBL/GenBank/DDBJ whole genome shotgun (WGS) entry which is preliminary data.</text>
</comment>
<dbReference type="Proteomes" id="UP000044625">
    <property type="component" value="Unassembled WGS sequence"/>
</dbReference>
<gene>
    <name evidence="1" type="ORF">ERS137968_04896</name>
</gene>
<accession>A0ABM9TZF8</accession>
<sequence>MKFADLTEDSQYSARNVLVNVLIIEFDNRGYVDEQRAKSIAHNIRKSFVALESEERLPVSDSDFSE</sequence>
<proteinExistence type="predicted"/>
<evidence type="ECO:0000313" key="2">
    <source>
        <dbReference type="Proteomes" id="UP000044625"/>
    </source>
</evidence>